<feature type="transmembrane region" description="Helical" evidence="1">
    <location>
        <begin position="49"/>
        <end position="68"/>
    </location>
</feature>
<organism evidence="3 4">
    <name type="scientific">Ceratodon purpureus</name>
    <name type="common">Fire moss</name>
    <name type="synonym">Dicranum purpureum</name>
    <dbReference type="NCBI Taxonomy" id="3225"/>
    <lineage>
        <taxon>Eukaryota</taxon>
        <taxon>Viridiplantae</taxon>
        <taxon>Streptophyta</taxon>
        <taxon>Embryophyta</taxon>
        <taxon>Bryophyta</taxon>
        <taxon>Bryophytina</taxon>
        <taxon>Bryopsida</taxon>
        <taxon>Dicranidae</taxon>
        <taxon>Pseudoditrichales</taxon>
        <taxon>Ditrichaceae</taxon>
        <taxon>Ceratodon</taxon>
    </lineage>
</organism>
<name>A0A8T0JCH8_CERPU</name>
<evidence type="ECO:0000256" key="1">
    <source>
        <dbReference type="SAM" id="Phobius"/>
    </source>
</evidence>
<evidence type="ECO:0000313" key="4">
    <source>
        <dbReference type="Proteomes" id="UP000822688"/>
    </source>
</evidence>
<evidence type="ECO:0000256" key="2">
    <source>
        <dbReference type="SAM" id="SignalP"/>
    </source>
</evidence>
<dbReference type="EMBL" id="CM026421">
    <property type="protein sequence ID" value="KAG0592411.1"/>
    <property type="molecule type" value="Genomic_DNA"/>
</dbReference>
<sequence length="84" mass="9558">MDMWIMLRTMFMLFCFELCFDEFAACGFIVVVELDTSCGVICSQGGFDWSGLGIFLVIGVYCAVQHCLRECCMQEERSLEWSGV</sequence>
<keyword evidence="1" id="KW-0812">Transmembrane</keyword>
<feature type="chain" id="PRO_5035797014" description="NADH dehydrogenase subunit 6" evidence="2">
    <location>
        <begin position="22"/>
        <end position="84"/>
    </location>
</feature>
<evidence type="ECO:0000313" key="3">
    <source>
        <dbReference type="EMBL" id="KAG0592411.1"/>
    </source>
</evidence>
<dbReference type="AlphaFoldDB" id="A0A8T0JCH8"/>
<feature type="signal peptide" evidence="2">
    <location>
        <begin position="1"/>
        <end position="21"/>
    </location>
</feature>
<reference evidence="3" key="1">
    <citation type="submission" date="2020-06" db="EMBL/GenBank/DDBJ databases">
        <title>WGS assembly of Ceratodon purpureus strain R40.</title>
        <authorList>
            <person name="Carey S.B."/>
            <person name="Jenkins J."/>
            <person name="Shu S."/>
            <person name="Lovell J.T."/>
            <person name="Sreedasyam A."/>
            <person name="Maumus F."/>
            <person name="Tiley G.P."/>
            <person name="Fernandez-Pozo N."/>
            <person name="Barry K."/>
            <person name="Chen C."/>
            <person name="Wang M."/>
            <person name="Lipzen A."/>
            <person name="Daum C."/>
            <person name="Saski C.A."/>
            <person name="Payton A.C."/>
            <person name="Mcbreen J.C."/>
            <person name="Conrad R.E."/>
            <person name="Kollar L.M."/>
            <person name="Olsson S."/>
            <person name="Huttunen S."/>
            <person name="Landis J.B."/>
            <person name="Wickett N.J."/>
            <person name="Johnson M.G."/>
            <person name="Rensing S.A."/>
            <person name="Grimwood J."/>
            <person name="Schmutz J."/>
            <person name="Mcdaniel S.F."/>
        </authorList>
    </citation>
    <scope>NUCLEOTIDE SEQUENCE</scope>
    <source>
        <strain evidence="3">R40</strain>
    </source>
</reference>
<accession>A0A8T0JCH8</accession>
<comment type="caution">
    <text evidence="3">The sequence shown here is derived from an EMBL/GenBank/DDBJ whole genome shotgun (WGS) entry which is preliminary data.</text>
</comment>
<keyword evidence="1" id="KW-0472">Membrane</keyword>
<dbReference type="Proteomes" id="UP000822688">
    <property type="component" value="Chromosome 1"/>
</dbReference>
<protein>
    <recommendedName>
        <fullName evidence="5">NADH dehydrogenase subunit 6</fullName>
    </recommendedName>
</protein>
<keyword evidence="2" id="KW-0732">Signal</keyword>
<evidence type="ECO:0008006" key="5">
    <source>
        <dbReference type="Google" id="ProtNLM"/>
    </source>
</evidence>
<keyword evidence="1" id="KW-1133">Transmembrane helix</keyword>
<keyword evidence="4" id="KW-1185">Reference proteome</keyword>
<proteinExistence type="predicted"/>
<gene>
    <name evidence="3" type="ORF">KC19_1G250000</name>
</gene>